<dbReference type="Gene3D" id="3.10.28.20">
    <property type="entry name" value="Acetamidase/Formamidase-like domains"/>
    <property type="match status" value="1"/>
</dbReference>
<comment type="caution">
    <text evidence="1">The sequence shown here is derived from an EMBL/GenBank/DDBJ whole genome shotgun (WGS) entry which is preliminary data.</text>
</comment>
<dbReference type="RefSeq" id="WP_322448131.1">
    <property type="nucleotide sequence ID" value="NZ_JAXOFX010000017.1"/>
</dbReference>
<dbReference type="Gene3D" id="2.60.120.580">
    <property type="entry name" value="Acetamidase/Formamidase-like domains"/>
    <property type="match status" value="2"/>
</dbReference>
<evidence type="ECO:0000313" key="2">
    <source>
        <dbReference type="Proteomes" id="UP001290455"/>
    </source>
</evidence>
<accession>A0ABU5J3A4</accession>
<evidence type="ECO:0000313" key="1">
    <source>
        <dbReference type="EMBL" id="MDZ5473837.1"/>
    </source>
</evidence>
<sequence length="312" mass="34348">MTIHTIKTEDQHVHGSFSKEYEPILSVNSGDTIRFNSLDIGWGYSSSKGVERKRYQSREQESTWGHPIIGPIRVNGAKPGMTLEIKINDLVPGWYGWNCAGGKMNWHNEQLGLTDVEELTLNWELDRVKQVAKTEINNQPFSVPLQPFLGLMSNAPSEEGVHSTIPPRYFGGNIDCKELVRGSSLFLPIAVDGALFSAGDGHALQGDGEVSGQAIECPMDLVDLTLIVHDNLTLSSPRANTPVGWITFGFHEDLNVAMVMALEEMITFIQEHYNVSKPEATALASVVVDLRITQIVNQVKGVHAVLPHGAIR</sequence>
<dbReference type="Proteomes" id="UP001290455">
    <property type="component" value="Unassembled WGS sequence"/>
</dbReference>
<protein>
    <submittedName>
        <fullName evidence="1">Acetamidase/formamidase family protein</fullName>
    </submittedName>
</protein>
<proteinExistence type="predicted"/>
<dbReference type="PANTHER" id="PTHR31891:SF1">
    <property type="entry name" value="FORMAMIDASE C869.04-RELATED"/>
    <property type="match status" value="1"/>
</dbReference>
<dbReference type="PANTHER" id="PTHR31891">
    <property type="entry name" value="FORMAMIDASE C869.04-RELATED"/>
    <property type="match status" value="1"/>
</dbReference>
<dbReference type="SUPFAM" id="SSF141130">
    <property type="entry name" value="Acetamidase/Formamidase-like"/>
    <property type="match status" value="1"/>
</dbReference>
<keyword evidence="2" id="KW-1185">Reference proteome</keyword>
<dbReference type="Pfam" id="PF03069">
    <property type="entry name" value="FmdA_AmdA"/>
    <property type="match status" value="2"/>
</dbReference>
<gene>
    <name evidence="1" type="ORF">SM124_19135</name>
</gene>
<dbReference type="InterPro" id="IPR004304">
    <property type="entry name" value="FmdA_AmdA"/>
</dbReference>
<name>A0ABU5J3A4_9BACI</name>
<dbReference type="EMBL" id="JAXOFX010000017">
    <property type="protein sequence ID" value="MDZ5473837.1"/>
    <property type="molecule type" value="Genomic_DNA"/>
</dbReference>
<reference evidence="1 2" key="1">
    <citation type="submission" date="2023-11" db="EMBL/GenBank/DDBJ databases">
        <title>Bacillus jintuensis, isolated from a mudflat on the Beibu Gulf coast.</title>
        <authorList>
            <person name="Li M."/>
        </authorList>
    </citation>
    <scope>NUCLEOTIDE SEQUENCE [LARGE SCALE GENOMIC DNA]</scope>
    <source>
        <strain evidence="1 2">31A1R</strain>
    </source>
</reference>
<organism evidence="1 2">
    <name type="scientific">Robertmurraya mangrovi</name>
    <dbReference type="NCBI Taxonomy" id="3098077"/>
    <lineage>
        <taxon>Bacteria</taxon>
        <taxon>Bacillati</taxon>
        <taxon>Bacillota</taxon>
        <taxon>Bacilli</taxon>
        <taxon>Bacillales</taxon>
        <taxon>Bacillaceae</taxon>
        <taxon>Robertmurraya</taxon>
    </lineage>
</organism>